<dbReference type="InterPro" id="IPR058914">
    <property type="entry name" value="LIPB1/2_CC"/>
</dbReference>
<feature type="non-terminal residue" evidence="4">
    <location>
        <position position="152"/>
    </location>
</feature>
<dbReference type="AlphaFoldDB" id="A7RFP7"/>
<accession>A7RFP7</accession>
<evidence type="ECO:0000256" key="1">
    <source>
        <dbReference type="ARBA" id="ARBA00022737"/>
    </source>
</evidence>
<gene>
    <name evidence="4" type="ORF">NEMVEDRAFT_v1g79986</name>
</gene>
<dbReference type="eggNOG" id="KOG1899">
    <property type="taxonomic scope" value="Eukaryota"/>
</dbReference>
<dbReference type="HOGENOM" id="CLU_086544_0_0_1"/>
<dbReference type="EMBL" id="DS469508">
    <property type="protein sequence ID" value="EDO49638.1"/>
    <property type="molecule type" value="Genomic_DNA"/>
</dbReference>
<feature type="coiled-coil region" evidence="2">
    <location>
        <begin position="93"/>
        <end position="148"/>
    </location>
</feature>
<keyword evidence="2" id="KW-0175">Coiled coil</keyword>
<dbReference type="STRING" id="45351.A7RFP7"/>
<name>A7RFP7_NEMVE</name>
<dbReference type="PANTHER" id="PTHR12587:SF14">
    <property type="entry name" value="AT31531P"/>
    <property type="match status" value="1"/>
</dbReference>
<dbReference type="InParanoid" id="A7RFP7"/>
<dbReference type="Pfam" id="PF26022">
    <property type="entry name" value="CC_Liprin_beta"/>
    <property type="match status" value="1"/>
</dbReference>
<sequence length="152" mass="17140">MAIVADDAATMLAEALEKMDDLISDDQLIMEAYKFQMDSSAPNGRIESLTEELRDLLSGLPPSERATVHISDRTSDFLASWLEALRSQNLPNGESSRAQIDRLEDEKDSLILQVSVLTDQVEAQGEKMRDLEFTLEEQKIRAEDLEQQLEKV</sequence>
<evidence type="ECO:0000256" key="2">
    <source>
        <dbReference type="SAM" id="Coils"/>
    </source>
</evidence>
<dbReference type="PhylomeDB" id="A7RFP7"/>
<proteinExistence type="predicted"/>
<protein>
    <recommendedName>
        <fullName evidence="3">Liprin-beta-1/2 coiled-coil domain-containing protein</fullName>
    </recommendedName>
</protein>
<evidence type="ECO:0000313" key="5">
    <source>
        <dbReference type="Proteomes" id="UP000001593"/>
    </source>
</evidence>
<dbReference type="Proteomes" id="UP000001593">
    <property type="component" value="Unassembled WGS sequence"/>
</dbReference>
<keyword evidence="5" id="KW-1185">Reference proteome</keyword>
<dbReference type="PANTHER" id="PTHR12587">
    <property type="entry name" value="LAR INTERACTING PROTEIN LIP -RELATED PROTEIN"/>
    <property type="match status" value="1"/>
</dbReference>
<evidence type="ECO:0000313" key="4">
    <source>
        <dbReference type="EMBL" id="EDO49638.1"/>
    </source>
</evidence>
<dbReference type="InterPro" id="IPR029515">
    <property type="entry name" value="Liprin"/>
</dbReference>
<reference evidence="4 5" key="1">
    <citation type="journal article" date="2007" name="Science">
        <title>Sea anemone genome reveals ancestral eumetazoan gene repertoire and genomic organization.</title>
        <authorList>
            <person name="Putnam N.H."/>
            <person name="Srivastava M."/>
            <person name="Hellsten U."/>
            <person name="Dirks B."/>
            <person name="Chapman J."/>
            <person name="Salamov A."/>
            <person name="Terry A."/>
            <person name="Shapiro H."/>
            <person name="Lindquist E."/>
            <person name="Kapitonov V.V."/>
            <person name="Jurka J."/>
            <person name="Genikhovich G."/>
            <person name="Grigoriev I.V."/>
            <person name="Lucas S.M."/>
            <person name="Steele R.E."/>
            <person name="Finnerty J.R."/>
            <person name="Technau U."/>
            <person name="Martindale M.Q."/>
            <person name="Rokhsar D.S."/>
        </authorList>
    </citation>
    <scope>NUCLEOTIDE SEQUENCE [LARGE SCALE GENOMIC DNA]</scope>
    <source>
        <strain evidence="5">CH2 X CH6</strain>
    </source>
</reference>
<feature type="domain" description="Liprin-beta-1/2 coiled-coil" evidence="3">
    <location>
        <begin position="99"/>
        <end position="151"/>
    </location>
</feature>
<evidence type="ECO:0000259" key="3">
    <source>
        <dbReference type="Pfam" id="PF26022"/>
    </source>
</evidence>
<organism evidence="4 5">
    <name type="scientific">Nematostella vectensis</name>
    <name type="common">Starlet sea anemone</name>
    <dbReference type="NCBI Taxonomy" id="45351"/>
    <lineage>
        <taxon>Eukaryota</taxon>
        <taxon>Metazoa</taxon>
        <taxon>Cnidaria</taxon>
        <taxon>Anthozoa</taxon>
        <taxon>Hexacorallia</taxon>
        <taxon>Actiniaria</taxon>
        <taxon>Edwardsiidae</taxon>
        <taxon>Nematostella</taxon>
    </lineage>
</organism>
<keyword evidence="1" id="KW-0677">Repeat</keyword>
<dbReference type="OMA" id="FNIYYIM"/>